<dbReference type="InterPro" id="IPR036388">
    <property type="entry name" value="WH-like_DNA-bd_sf"/>
</dbReference>
<dbReference type="Proteomes" id="UP000481033">
    <property type="component" value="Unassembled WGS sequence"/>
</dbReference>
<evidence type="ECO:0000313" key="1">
    <source>
        <dbReference type="EMBL" id="NEZ54126.1"/>
    </source>
</evidence>
<accession>A0A6M0RD20</accession>
<organism evidence="1 2">
    <name type="scientific">Adonisia turfae CCMR0081</name>
    <dbReference type="NCBI Taxonomy" id="2292702"/>
    <lineage>
        <taxon>Bacteria</taxon>
        <taxon>Bacillati</taxon>
        <taxon>Cyanobacteriota</taxon>
        <taxon>Adonisia</taxon>
        <taxon>Adonisia turfae</taxon>
    </lineage>
</organism>
<dbReference type="CDD" id="cd06171">
    <property type="entry name" value="Sigma70_r4"/>
    <property type="match status" value="1"/>
</dbReference>
<proteinExistence type="predicted"/>
<sequence length="199" mass="23502">MSRCKRSTKIEFFRARFLSEVSYILQPSNSQGKSFLNYLQRVGKQLKIRNLNPHELINNAVIRGLTYIGESSEEIRNTQAWLRRVCTFIMYDMVKSEKKTRLLKDKSKEPCPLTTDPFVEIELDENVQTVRSALSCLSKTDQEIIALRFYWGLSYKEIQHYYLEVAQLSIKIPTLRKRESRAVRRLREMLLSQDLCDNR</sequence>
<dbReference type="InterPro" id="IPR013324">
    <property type="entry name" value="RNA_pol_sigma_r3/r4-like"/>
</dbReference>
<evidence type="ECO:0000313" key="2">
    <source>
        <dbReference type="Proteomes" id="UP000481033"/>
    </source>
</evidence>
<gene>
    <name evidence="1" type="ORF">DXZ20_00075</name>
</gene>
<dbReference type="Gene3D" id="1.10.10.10">
    <property type="entry name" value="Winged helix-like DNA-binding domain superfamily/Winged helix DNA-binding domain"/>
    <property type="match status" value="1"/>
</dbReference>
<reference evidence="1 2" key="1">
    <citation type="journal article" date="2020" name="Microb. Ecol.">
        <title>Ecogenomics of the Marine Benthic Filamentous Cyanobacterium Adonisia.</title>
        <authorList>
            <person name="Walter J.M."/>
            <person name="Coutinho F.H."/>
            <person name="Leomil L."/>
            <person name="Hargreaves P.I."/>
            <person name="Campeao M.E."/>
            <person name="Vieira V.V."/>
            <person name="Silva B.S."/>
            <person name="Fistarol G.O."/>
            <person name="Salomon P.S."/>
            <person name="Sawabe T."/>
            <person name="Mino S."/>
            <person name="Hosokawa M."/>
            <person name="Miyashita H."/>
            <person name="Maruyama F."/>
            <person name="van Verk M.C."/>
            <person name="Dutilh B.E."/>
            <person name="Thompson C.C."/>
            <person name="Thompson F.L."/>
        </authorList>
    </citation>
    <scope>NUCLEOTIDE SEQUENCE [LARGE SCALE GENOMIC DNA]</scope>
    <source>
        <strain evidence="1 2">CCMR0081</strain>
    </source>
</reference>
<dbReference type="AlphaFoldDB" id="A0A6M0RD20"/>
<dbReference type="SUPFAM" id="SSF88659">
    <property type="entry name" value="Sigma3 and sigma4 domains of RNA polymerase sigma factors"/>
    <property type="match status" value="1"/>
</dbReference>
<name>A0A6M0RD20_9CYAN</name>
<comment type="caution">
    <text evidence="1">The sequence shown here is derived from an EMBL/GenBank/DDBJ whole genome shotgun (WGS) entry which is preliminary data.</text>
</comment>
<keyword evidence="2" id="KW-1185">Reference proteome</keyword>
<protein>
    <submittedName>
        <fullName evidence="1">Sigma-70 family RNA polymerase sigma factor</fullName>
    </submittedName>
</protein>
<dbReference type="EMBL" id="QXHD01000001">
    <property type="protein sequence ID" value="NEZ54126.1"/>
    <property type="molecule type" value="Genomic_DNA"/>
</dbReference>